<feature type="non-terminal residue" evidence="1">
    <location>
        <position position="88"/>
    </location>
</feature>
<dbReference type="Proteomes" id="UP000045706">
    <property type="component" value="Unassembled WGS sequence"/>
</dbReference>
<gene>
    <name evidence="1" type="ORF">BN1723_020849</name>
</gene>
<reference evidence="2" key="1">
    <citation type="submission" date="2015-05" db="EMBL/GenBank/DDBJ databases">
        <authorList>
            <person name="Fogelqvist Johan"/>
        </authorList>
    </citation>
    <scope>NUCLEOTIDE SEQUENCE [LARGE SCALE GENOMIC DNA]</scope>
</reference>
<evidence type="ECO:0000313" key="2">
    <source>
        <dbReference type="Proteomes" id="UP000045706"/>
    </source>
</evidence>
<proteinExistence type="predicted"/>
<evidence type="ECO:0000313" key="1">
    <source>
        <dbReference type="EMBL" id="CRJ99368.1"/>
    </source>
</evidence>
<dbReference type="EMBL" id="CVQI01000643">
    <property type="protein sequence ID" value="CRJ99368.1"/>
    <property type="molecule type" value="Genomic_DNA"/>
</dbReference>
<dbReference type="AlphaFoldDB" id="A0A0G4KI70"/>
<organism evidence="1 2">
    <name type="scientific">Verticillium longisporum</name>
    <name type="common">Verticillium dahliae var. longisporum</name>
    <dbReference type="NCBI Taxonomy" id="100787"/>
    <lineage>
        <taxon>Eukaryota</taxon>
        <taxon>Fungi</taxon>
        <taxon>Dikarya</taxon>
        <taxon>Ascomycota</taxon>
        <taxon>Pezizomycotina</taxon>
        <taxon>Sordariomycetes</taxon>
        <taxon>Hypocreomycetidae</taxon>
        <taxon>Glomerellales</taxon>
        <taxon>Plectosphaerellaceae</taxon>
        <taxon>Verticillium</taxon>
    </lineage>
</organism>
<sequence length="88" mass="10348">MMFDSVFDVQRLKAGVQKQLADIPELKRDGRSMSTEINMAYHLKKESYAVSKRALVRAVYLRRVKKLLESDPELVVSWFEKIRKSLFQ</sequence>
<accession>A0A0G4KI70</accession>
<protein>
    <submittedName>
        <fullName evidence="1">Uncharacterized protein</fullName>
    </submittedName>
</protein>
<name>A0A0G4KI70_VERLO</name>